<keyword evidence="1" id="KW-0472">Membrane</keyword>
<accession>Q9TYV4</accession>
<evidence type="ECO:0000313" key="4">
    <source>
        <dbReference type="WormBase" id="W07E6.5a"/>
    </source>
</evidence>
<dbReference type="AGR" id="WB:WBGene00021076"/>
<dbReference type="AlphaFoldDB" id="Q9TYV4"/>
<keyword evidence="1" id="KW-0812">Transmembrane</keyword>
<name>Q9TYV4_CAEEL</name>
<reference evidence="2 3" key="1">
    <citation type="journal article" date="1998" name="Science">
        <title>Genome sequence of the nematode C. elegans: a platform for investigating biology.</title>
        <authorList>
            <consortium name="The C. elegans sequencing consortium"/>
            <person name="Sulson J.E."/>
            <person name="Waterston R."/>
        </authorList>
    </citation>
    <scope>NUCLEOTIDE SEQUENCE [LARGE SCALE GENOMIC DNA]</scope>
    <source>
        <strain evidence="2 3">Bristol N2</strain>
    </source>
</reference>
<dbReference type="InParanoid" id="Q9TYV4"/>
<dbReference type="HOGENOM" id="CLU_1887598_0_0_1"/>
<evidence type="ECO:0000256" key="1">
    <source>
        <dbReference type="SAM" id="Phobius"/>
    </source>
</evidence>
<dbReference type="WormBase" id="W07E6.5a">
    <property type="protein sequence ID" value="CE48930"/>
    <property type="gene ID" value="WBGene00021076"/>
</dbReference>
<evidence type="ECO:0000313" key="2">
    <source>
        <dbReference type="EMBL" id="CCD73646.2"/>
    </source>
</evidence>
<dbReference type="PIR" id="T33804">
    <property type="entry name" value="T33804"/>
</dbReference>
<keyword evidence="3" id="KW-1185">Reference proteome</keyword>
<dbReference type="EMBL" id="BX284602">
    <property type="protein sequence ID" value="CCD73646.2"/>
    <property type="molecule type" value="Genomic_DNA"/>
</dbReference>
<protein>
    <submittedName>
        <fullName evidence="2">G_PROTEIN_RECEP_F2_4 domain-containing protein</fullName>
    </submittedName>
</protein>
<evidence type="ECO:0000313" key="3">
    <source>
        <dbReference type="Proteomes" id="UP000001940"/>
    </source>
</evidence>
<dbReference type="UCSC" id="W07E6.5">
    <property type="organism name" value="c. elegans"/>
</dbReference>
<feature type="transmembrane region" description="Helical" evidence="1">
    <location>
        <begin position="56"/>
        <end position="73"/>
    </location>
</feature>
<dbReference type="Proteomes" id="UP000001940">
    <property type="component" value="Chromosome II"/>
</dbReference>
<dbReference type="Bgee" id="WBGene00021076">
    <property type="expression patterns" value="Expressed in germ line (C elegans) and 4 other cell types or tissues"/>
</dbReference>
<sequence>MLILLASVTLIKGEPKWDDYQKRVFNFCSLSIFSFVASTSFFSLKCHSPKHYSNSELWVLLILWIVCALFLWAPSFLGIYVHVSTIVSPQLAFSLQFSVVRFGFLKNSLNKVILISNVPSNPTQNQTAPPAIELN</sequence>
<gene>
    <name evidence="2" type="ORF">CELE_W07E6.5</name>
    <name evidence="2 4" type="ORF">W07E6.5</name>
</gene>
<organism evidence="2 3">
    <name type="scientific">Caenorhabditis elegans</name>
    <dbReference type="NCBI Taxonomy" id="6239"/>
    <lineage>
        <taxon>Eukaryota</taxon>
        <taxon>Metazoa</taxon>
        <taxon>Ecdysozoa</taxon>
        <taxon>Nematoda</taxon>
        <taxon>Chromadorea</taxon>
        <taxon>Rhabditida</taxon>
        <taxon>Rhabditina</taxon>
        <taxon>Rhabditomorpha</taxon>
        <taxon>Rhabditoidea</taxon>
        <taxon>Rhabditidae</taxon>
        <taxon>Peloderinae</taxon>
        <taxon>Caenorhabditis</taxon>
    </lineage>
</organism>
<feature type="transmembrane region" description="Helical" evidence="1">
    <location>
        <begin position="23"/>
        <end position="44"/>
    </location>
</feature>
<dbReference type="PaxDb" id="6239-W07E6.5a"/>
<keyword evidence="1" id="KW-1133">Transmembrane helix</keyword>
<proteinExistence type="predicted"/>